<dbReference type="Proteomes" id="UP000016960">
    <property type="component" value="Unassembled WGS sequence"/>
</dbReference>
<dbReference type="SUPFAM" id="SSF55103">
    <property type="entry name" value="FAD-linked oxidases, C-terminal domain"/>
    <property type="match status" value="1"/>
</dbReference>
<accession>U5DN20</accession>
<dbReference type="InterPro" id="IPR016164">
    <property type="entry name" value="FAD-linked_Oxase-like_C"/>
</dbReference>
<dbReference type="PROSITE" id="PS51387">
    <property type="entry name" value="FAD_PCMH"/>
    <property type="match status" value="1"/>
</dbReference>
<keyword evidence="2" id="KW-0274">FAD</keyword>
<dbReference type="InterPro" id="IPR006094">
    <property type="entry name" value="Oxid_FAD_bind_N"/>
</dbReference>
<proteinExistence type="predicted"/>
<dbReference type="eggNOG" id="COG0277">
    <property type="taxonomic scope" value="Bacteria"/>
</dbReference>
<keyword evidence="5" id="KW-1185">Reference proteome</keyword>
<dbReference type="PATRIC" id="fig|582515.4.peg.1506"/>
<dbReference type="InterPro" id="IPR016169">
    <property type="entry name" value="FAD-bd_PCMH_sub2"/>
</dbReference>
<dbReference type="GO" id="GO:0003824">
    <property type="term" value="F:catalytic activity"/>
    <property type="evidence" value="ECO:0007669"/>
    <property type="project" value="InterPro"/>
</dbReference>
<dbReference type="EMBL" id="ASSJ01000035">
    <property type="protein sequence ID" value="ERN42014.1"/>
    <property type="molecule type" value="Genomic_DNA"/>
</dbReference>
<keyword evidence="1" id="KW-0285">Flavoprotein</keyword>
<organism evidence="4 5">
    <name type="scientific">Rubidibacter lacunae KORDI 51-2</name>
    <dbReference type="NCBI Taxonomy" id="582515"/>
    <lineage>
        <taxon>Bacteria</taxon>
        <taxon>Bacillati</taxon>
        <taxon>Cyanobacteriota</taxon>
        <taxon>Cyanophyceae</taxon>
        <taxon>Oscillatoriophycideae</taxon>
        <taxon>Chroococcales</taxon>
        <taxon>Aphanothecaceae</taxon>
        <taxon>Rubidibacter</taxon>
    </lineage>
</organism>
<reference evidence="4 5" key="1">
    <citation type="submission" date="2013-05" db="EMBL/GenBank/DDBJ databases">
        <title>Draft genome sequence of Rubidibacter lacunae KORDI 51-2.</title>
        <authorList>
            <person name="Choi D.H."/>
            <person name="Noh J.H."/>
            <person name="Kwon K.-K."/>
            <person name="Lee J.-H."/>
            <person name="Ryu J.-Y."/>
        </authorList>
    </citation>
    <scope>NUCLEOTIDE SEQUENCE [LARGE SCALE GENOMIC DNA]</scope>
    <source>
        <strain evidence="4 5">KORDI 51-2</strain>
    </source>
</reference>
<sequence>MKCRTILSRAPSRGTSLAAADAIASVFDDLVAAGAAECAVDALSCTVVPRSRAALSLVLERAQQKRLRVAIYGCGSKLTWVEPLNADVRLSTRALDCLVEHAVGDLTVTVEAGVRWTELQHVLAKTGQFVPLDPTYPDRATVGGVVATADSGSWRQRYGGVRDLAIGVEFVRADGQVAHAGGRVVKNVAGYDLTKLMVGSHGTLGAIALVTLRTYPLPDDSGTIALVGPADAIARAAQWLRGSALTPTAADLLSAGAVRALELGTSGQGIDLGLLVRFESVAASVAQQCERVAAVAQQLAVRAATFAGEGERDLWARLPLLIHPPSSGLAVTCKIGVLPAEAIAFLARLSAEKECGIVRAGSGLGRLYLASDDPIARLQELRAQCEAGCGYLSLLEAPAEVLQRIGRWGYTGNALPLMRRLKHQFDPDDLLNSGCFVGGI</sequence>
<dbReference type="InterPro" id="IPR016166">
    <property type="entry name" value="FAD-bd_PCMH"/>
</dbReference>
<feature type="domain" description="FAD-binding PCMH-type" evidence="3">
    <location>
        <begin position="32"/>
        <end position="217"/>
    </location>
</feature>
<evidence type="ECO:0000256" key="2">
    <source>
        <dbReference type="ARBA" id="ARBA00022827"/>
    </source>
</evidence>
<gene>
    <name evidence="4" type="ORF">KR51_00013480</name>
</gene>
<dbReference type="STRING" id="582515.KR51_00013480"/>
<dbReference type="PANTHER" id="PTHR11748:SF103">
    <property type="entry name" value="GLYCOLATE OXIDASE SUBUNIT GLCE"/>
    <property type="match status" value="1"/>
</dbReference>
<evidence type="ECO:0000313" key="5">
    <source>
        <dbReference type="Proteomes" id="UP000016960"/>
    </source>
</evidence>
<protein>
    <submittedName>
        <fullName evidence="4">FAD/FMN-containing dehydrogenase</fullName>
    </submittedName>
</protein>
<dbReference type="PANTHER" id="PTHR11748">
    <property type="entry name" value="D-LACTATE DEHYDROGENASE"/>
    <property type="match status" value="1"/>
</dbReference>
<dbReference type="GO" id="GO:0071949">
    <property type="term" value="F:FAD binding"/>
    <property type="evidence" value="ECO:0007669"/>
    <property type="project" value="InterPro"/>
</dbReference>
<dbReference type="Gene3D" id="3.30.465.10">
    <property type="match status" value="1"/>
</dbReference>
<name>U5DN20_9CHRO</name>
<evidence type="ECO:0000313" key="4">
    <source>
        <dbReference type="EMBL" id="ERN42014.1"/>
    </source>
</evidence>
<evidence type="ECO:0000256" key="1">
    <source>
        <dbReference type="ARBA" id="ARBA00022630"/>
    </source>
</evidence>
<comment type="caution">
    <text evidence="4">The sequence shown here is derived from an EMBL/GenBank/DDBJ whole genome shotgun (WGS) entry which is preliminary data.</text>
</comment>
<dbReference type="SUPFAM" id="SSF56176">
    <property type="entry name" value="FAD-binding/transporter-associated domain-like"/>
    <property type="match status" value="1"/>
</dbReference>
<dbReference type="Pfam" id="PF01565">
    <property type="entry name" value="FAD_binding_4"/>
    <property type="match status" value="1"/>
</dbReference>
<dbReference type="InterPro" id="IPR036318">
    <property type="entry name" value="FAD-bd_PCMH-like_sf"/>
</dbReference>
<dbReference type="InParanoid" id="U5DN20"/>
<evidence type="ECO:0000259" key="3">
    <source>
        <dbReference type="PROSITE" id="PS51387"/>
    </source>
</evidence>
<dbReference type="AlphaFoldDB" id="U5DN20"/>